<dbReference type="EMBL" id="JACJVR010000056">
    <property type="protein sequence ID" value="MBB6692644.1"/>
    <property type="molecule type" value="Genomic_DNA"/>
</dbReference>
<accession>A0A841U3T3</accession>
<feature type="compositionally biased region" description="Low complexity" evidence="1">
    <location>
        <begin position="40"/>
        <end position="52"/>
    </location>
</feature>
<evidence type="ECO:0000313" key="3">
    <source>
        <dbReference type="Proteomes" id="UP000553776"/>
    </source>
</evidence>
<gene>
    <name evidence="2" type="ORF">H7B90_14635</name>
</gene>
<proteinExistence type="predicted"/>
<sequence length="148" mass="14943">MSSRNETGDILIWERRVANGKEAQGKDADWKHAVGKDAVGKAGAGKDAAGKAGAEKDAAGKAAPGRAAAGKAAIGNEAGDKAVIGEATVRTVPLGDEADAEAAPALRIVSSGFGERTRETASARLQTARAGIRMSMSASLSMNLRNAA</sequence>
<evidence type="ECO:0000256" key="1">
    <source>
        <dbReference type="SAM" id="MobiDB-lite"/>
    </source>
</evidence>
<organism evidence="2 3">
    <name type="scientific">Cohnella xylanilytica</name>
    <dbReference type="NCBI Taxonomy" id="557555"/>
    <lineage>
        <taxon>Bacteria</taxon>
        <taxon>Bacillati</taxon>
        <taxon>Bacillota</taxon>
        <taxon>Bacilli</taxon>
        <taxon>Bacillales</taxon>
        <taxon>Paenibacillaceae</taxon>
        <taxon>Cohnella</taxon>
    </lineage>
</organism>
<protein>
    <submittedName>
        <fullName evidence="2">Uncharacterized protein</fullName>
    </submittedName>
</protein>
<dbReference type="AlphaFoldDB" id="A0A841U3T3"/>
<dbReference type="RefSeq" id="WP_185136633.1">
    <property type="nucleotide sequence ID" value="NZ_BORM01000006.1"/>
</dbReference>
<name>A0A841U3T3_9BACL</name>
<dbReference type="Proteomes" id="UP000553776">
    <property type="component" value="Unassembled WGS sequence"/>
</dbReference>
<feature type="region of interest" description="Disordered" evidence="1">
    <location>
        <begin position="40"/>
        <end position="62"/>
    </location>
</feature>
<keyword evidence="3" id="KW-1185">Reference proteome</keyword>
<comment type="caution">
    <text evidence="2">The sequence shown here is derived from an EMBL/GenBank/DDBJ whole genome shotgun (WGS) entry which is preliminary data.</text>
</comment>
<evidence type="ECO:0000313" key="2">
    <source>
        <dbReference type="EMBL" id="MBB6692644.1"/>
    </source>
</evidence>
<reference evidence="2 3" key="1">
    <citation type="submission" date="2020-08" db="EMBL/GenBank/DDBJ databases">
        <title>Cohnella phylogeny.</title>
        <authorList>
            <person name="Dunlap C."/>
        </authorList>
    </citation>
    <scope>NUCLEOTIDE SEQUENCE [LARGE SCALE GENOMIC DNA]</scope>
    <source>
        <strain evidence="2 3">DSM 25239</strain>
    </source>
</reference>